<accession>A0AAD9PMK8</accession>
<dbReference type="RefSeq" id="XP_067804351.1">
    <property type="nucleotide sequence ID" value="XM_067945560.1"/>
</dbReference>
<dbReference type="KEGG" id="bdw:94334808"/>
<reference evidence="1" key="1">
    <citation type="journal article" date="2023" name="Nat. Microbiol.">
        <title>Babesia duncani multi-omics identifies virulence factors and drug targets.</title>
        <authorList>
            <person name="Singh P."/>
            <person name="Lonardi S."/>
            <person name="Liang Q."/>
            <person name="Vydyam P."/>
            <person name="Khabirova E."/>
            <person name="Fang T."/>
            <person name="Gihaz S."/>
            <person name="Thekkiniath J."/>
            <person name="Munshi M."/>
            <person name="Abel S."/>
            <person name="Ciampossin L."/>
            <person name="Batugedara G."/>
            <person name="Gupta M."/>
            <person name="Lu X.M."/>
            <person name="Lenz T."/>
            <person name="Chakravarty S."/>
            <person name="Cornillot E."/>
            <person name="Hu Y."/>
            <person name="Ma W."/>
            <person name="Gonzalez L.M."/>
            <person name="Sanchez S."/>
            <person name="Estrada K."/>
            <person name="Sanchez-Flores A."/>
            <person name="Montero E."/>
            <person name="Harb O.S."/>
            <person name="Le Roch K.G."/>
            <person name="Mamoun C.B."/>
        </authorList>
    </citation>
    <scope>NUCLEOTIDE SEQUENCE</scope>
    <source>
        <strain evidence="1">WA1</strain>
    </source>
</reference>
<dbReference type="AlphaFoldDB" id="A0AAD9PMK8"/>
<dbReference type="Proteomes" id="UP001214638">
    <property type="component" value="Unassembled WGS sequence"/>
</dbReference>
<evidence type="ECO:0000313" key="1">
    <source>
        <dbReference type="EMBL" id="KAK2197509.1"/>
    </source>
</evidence>
<name>A0AAD9PMK8_9APIC</name>
<dbReference type="EMBL" id="JALLKP010000001">
    <property type="protein sequence ID" value="KAK2197509.1"/>
    <property type="molecule type" value="Genomic_DNA"/>
</dbReference>
<dbReference type="GeneID" id="94334808"/>
<organism evidence="1 2">
    <name type="scientific">Babesia duncani</name>
    <dbReference type="NCBI Taxonomy" id="323732"/>
    <lineage>
        <taxon>Eukaryota</taxon>
        <taxon>Sar</taxon>
        <taxon>Alveolata</taxon>
        <taxon>Apicomplexa</taxon>
        <taxon>Aconoidasida</taxon>
        <taxon>Piroplasmida</taxon>
        <taxon>Babesiidae</taxon>
        <taxon>Babesia</taxon>
    </lineage>
</organism>
<gene>
    <name evidence="1" type="ORF">BdWA1_000510</name>
</gene>
<protein>
    <submittedName>
        <fullName evidence="1">Uncharacterized protein</fullName>
    </submittedName>
</protein>
<proteinExistence type="predicted"/>
<evidence type="ECO:0000313" key="2">
    <source>
        <dbReference type="Proteomes" id="UP001214638"/>
    </source>
</evidence>
<keyword evidence="2" id="KW-1185">Reference proteome</keyword>
<comment type="caution">
    <text evidence="1">The sequence shown here is derived from an EMBL/GenBank/DDBJ whole genome shotgun (WGS) entry which is preliminary data.</text>
</comment>
<sequence>MVLLIKSQRPTLTINDARAHSHGAKILNNCRPWLLDKIGMFHSRWSLGAAAMKPQIVTFGNNTEPHKVEPFAINDSLESLLYSFVKKNLVHYSKGIIYYSHDVWNLNPYNACMKLASNLNLSNDELKAMSILIGLMGAACSNPSGGNNRLDGKRFKAKALEHFEASIVANRKSPDDPTVKNRLTRWINRLEENCDESKTLQMVLQGLSQRQLHGDCDYSDKIPRGPVVWKMHDANVDNQINITPHGCMFTMSIEESGVNLGFTVERNIELLQPQCFGIRLAGAVDVIRGRYGV</sequence>